<accession>A0A3L6Q1K4</accession>
<keyword evidence="2" id="KW-1185">Reference proteome</keyword>
<dbReference type="AlphaFoldDB" id="A0A3L6Q1K4"/>
<name>A0A3L6Q1K4_PANMI</name>
<dbReference type="GO" id="GO:0016301">
    <property type="term" value="F:kinase activity"/>
    <property type="evidence" value="ECO:0007669"/>
    <property type="project" value="UniProtKB-KW"/>
</dbReference>
<evidence type="ECO:0000313" key="2">
    <source>
        <dbReference type="Proteomes" id="UP000275267"/>
    </source>
</evidence>
<proteinExistence type="predicted"/>
<protein>
    <submittedName>
        <fullName evidence="1">LRR receptor-like serine/threonine-protein kinase</fullName>
    </submittedName>
</protein>
<dbReference type="EMBL" id="PQIB02000014">
    <property type="protein sequence ID" value="RLM69848.1"/>
    <property type="molecule type" value="Genomic_DNA"/>
</dbReference>
<dbReference type="STRING" id="4540.A0A3L6Q1K4"/>
<comment type="caution">
    <text evidence="1">The sequence shown here is derived from an EMBL/GenBank/DDBJ whole genome shotgun (WGS) entry which is preliminary data.</text>
</comment>
<evidence type="ECO:0000313" key="1">
    <source>
        <dbReference type="EMBL" id="RLM69848.1"/>
    </source>
</evidence>
<sequence length="120" mass="12456">MPPYHYIGSKGLRGLVEAAFPRNISEVLDVSLVLAPYHDGDGAGASADEAAAGRRGSDGCYGNRTALGVRSCVERLAELGLKCAADSPGDRPAIGRVYAEVVAIREAFSSALEFSGNGNE</sequence>
<organism evidence="1 2">
    <name type="scientific">Panicum miliaceum</name>
    <name type="common">Proso millet</name>
    <name type="synonym">Broomcorn millet</name>
    <dbReference type="NCBI Taxonomy" id="4540"/>
    <lineage>
        <taxon>Eukaryota</taxon>
        <taxon>Viridiplantae</taxon>
        <taxon>Streptophyta</taxon>
        <taxon>Embryophyta</taxon>
        <taxon>Tracheophyta</taxon>
        <taxon>Spermatophyta</taxon>
        <taxon>Magnoliopsida</taxon>
        <taxon>Liliopsida</taxon>
        <taxon>Poales</taxon>
        <taxon>Poaceae</taxon>
        <taxon>PACMAD clade</taxon>
        <taxon>Panicoideae</taxon>
        <taxon>Panicodae</taxon>
        <taxon>Paniceae</taxon>
        <taxon>Panicinae</taxon>
        <taxon>Panicum</taxon>
        <taxon>Panicum sect. Panicum</taxon>
    </lineage>
</organism>
<reference evidence="2" key="1">
    <citation type="journal article" date="2019" name="Nat. Commun.">
        <title>The genome of broomcorn millet.</title>
        <authorList>
            <person name="Zou C."/>
            <person name="Miki D."/>
            <person name="Li D."/>
            <person name="Tang Q."/>
            <person name="Xiao L."/>
            <person name="Rajput S."/>
            <person name="Deng P."/>
            <person name="Jia W."/>
            <person name="Huang R."/>
            <person name="Zhang M."/>
            <person name="Sun Y."/>
            <person name="Hu J."/>
            <person name="Fu X."/>
            <person name="Schnable P.S."/>
            <person name="Li F."/>
            <person name="Zhang H."/>
            <person name="Feng B."/>
            <person name="Zhu X."/>
            <person name="Liu R."/>
            <person name="Schnable J.C."/>
            <person name="Zhu J.-K."/>
            <person name="Zhang H."/>
        </authorList>
    </citation>
    <scope>NUCLEOTIDE SEQUENCE [LARGE SCALE GENOMIC DNA]</scope>
</reference>
<gene>
    <name evidence="1" type="ORF">C2845_PM17G13430</name>
</gene>
<dbReference type="Proteomes" id="UP000275267">
    <property type="component" value="Unassembled WGS sequence"/>
</dbReference>